<keyword evidence="10" id="KW-1185">Reference proteome</keyword>
<keyword evidence="5" id="KW-0560">Oxidoreductase</keyword>
<name>A0ABR3WMD5_9EURO</name>
<dbReference type="PANTHER" id="PTHR24305:SF210">
    <property type="entry name" value="CYTOCHROME P450 MONOOXYGENASE ASQL-RELATED"/>
    <property type="match status" value="1"/>
</dbReference>
<dbReference type="Proteomes" id="UP001583193">
    <property type="component" value="Unassembled WGS sequence"/>
</dbReference>
<feature type="transmembrane region" description="Helical" evidence="8">
    <location>
        <begin position="22"/>
        <end position="40"/>
    </location>
</feature>
<dbReference type="Gene3D" id="1.10.630.10">
    <property type="entry name" value="Cytochrome P450"/>
    <property type="match status" value="1"/>
</dbReference>
<evidence type="ECO:0000256" key="6">
    <source>
        <dbReference type="ARBA" id="ARBA00023004"/>
    </source>
</evidence>
<keyword evidence="6" id="KW-0408">Iron</keyword>
<dbReference type="SUPFAM" id="SSF48264">
    <property type="entry name" value="Cytochrome P450"/>
    <property type="match status" value="1"/>
</dbReference>
<dbReference type="InterPro" id="IPR036396">
    <property type="entry name" value="Cyt_P450_sf"/>
</dbReference>
<comment type="cofactor">
    <cofactor evidence="1">
        <name>heme</name>
        <dbReference type="ChEBI" id="CHEBI:30413"/>
    </cofactor>
</comment>
<evidence type="ECO:0000256" key="3">
    <source>
        <dbReference type="ARBA" id="ARBA00022617"/>
    </source>
</evidence>
<proteinExistence type="inferred from homology"/>
<evidence type="ECO:0000256" key="5">
    <source>
        <dbReference type="ARBA" id="ARBA00023002"/>
    </source>
</evidence>
<sequence>MASMALVSAAKGFMESVDPTKALYTILLLSIVATVVYRIYFHPLAKYPGPVLGKFTSLPKMIAMFRRNRITWQSEMLRKYGDPVRIGTNELIFGNMKSWQDIYGQCSNPCTKEPTFYDMFTATGATSILNEINRSRHSRLRRLVSHGFSQKALLEEEGLMHKKVETYINTVIAPAAKRGETVDIFHKTMEHYLDIVSYLSFGKSFDSVTGGGEITQQDMDRL</sequence>
<evidence type="ECO:0000256" key="8">
    <source>
        <dbReference type="SAM" id="Phobius"/>
    </source>
</evidence>
<comment type="caution">
    <text evidence="9">The sequence shown here is derived from an EMBL/GenBank/DDBJ whole genome shotgun (WGS) entry which is preliminary data.</text>
</comment>
<organism evidence="9 10">
    <name type="scientific">Paecilomyces lecythidis</name>
    <dbReference type="NCBI Taxonomy" id="3004212"/>
    <lineage>
        <taxon>Eukaryota</taxon>
        <taxon>Fungi</taxon>
        <taxon>Dikarya</taxon>
        <taxon>Ascomycota</taxon>
        <taxon>Pezizomycotina</taxon>
        <taxon>Eurotiomycetes</taxon>
        <taxon>Eurotiomycetidae</taxon>
        <taxon>Eurotiales</taxon>
        <taxon>Thermoascaceae</taxon>
        <taxon>Paecilomyces</taxon>
    </lineage>
</organism>
<evidence type="ECO:0000313" key="10">
    <source>
        <dbReference type="Proteomes" id="UP001583193"/>
    </source>
</evidence>
<keyword evidence="8" id="KW-1133">Transmembrane helix</keyword>
<keyword evidence="8" id="KW-0472">Membrane</keyword>
<dbReference type="EMBL" id="JAVDPF010000069">
    <property type="protein sequence ID" value="KAL1864811.1"/>
    <property type="molecule type" value="Genomic_DNA"/>
</dbReference>
<evidence type="ECO:0000256" key="7">
    <source>
        <dbReference type="ARBA" id="ARBA00023033"/>
    </source>
</evidence>
<evidence type="ECO:0000256" key="4">
    <source>
        <dbReference type="ARBA" id="ARBA00022723"/>
    </source>
</evidence>
<comment type="similarity">
    <text evidence="2">Belongs to the cytochrome P450 family.</text>
</comment>
<keyword evidence="8" id="KW-0812">Transmembrane</keyword>
<keyword evidence="4" id="KW-0479">Metal-binding</keyword>
<gene>
    <name evidence="9" type="ORF">Plec18167_009643</name>
</gene>
<evidence type="ECO:0008006" key="11">
    <source>
        <dbReference type="Google" id="ProtNLM"/>
    </source>
</evidence>
<protein>
    <recommendedName>
        <fullName evidence="11">Cytochrome P450</fullName>
    </recommendedName>
</protein>
<keyword evidence="7" id="KW-0503">Monooxygenase</keyword>
<dbReference type="PANTHER" id="PTHR24305">
    <property type="entry name" value="CYTOCHROME P450"/>
    <property type="match status" value="1"/>
</dbReference>
<evidence type="ECO:0000256" key="2">
    <source>
        <dbReference type="ARBA" id="ARBA00010617"/>
    </source>
</evidence>
<evidence type="ECO:0000256" key="1">
    <source>
        <dbReference type="ARBA" id="ARBA00001971"/>
    </source>
</evidence>
<evidence type="ECO:0000313" key="9">
    <source>
        <dbReference type="EMBL" id="KAL1864811.1"/>
    </source>
</evidence>
<reference evidence="9 10" key="1">
    <citation type="journal article" date="2024" name="IMA Fungus">
        <title>IMA Genome - F19 : A genome assembly and annotation guide to empower mycologists, including annotated draft genome sequences of Ceratocystis pirilliformis, Diaporthe australafricana, Fusarium ophioides, Paecilomyces lecythidis, and Sporothrix stenoceras.</title>
        <authorList>
            <person name="Aylward J."/>
            <person name="Wilson A.M."/>
            <person name="Visagie C.M."/>
            <person name="Spraker J."/>
            <person name="Barnes I."/>
            <person name="Buitendag C."/>
            <person name="Ceriani C."/>
            <person name="Del Mar Angel L."/>
            <person name="du Plessis D."/>
            <person name="Fuchs T."/>
            <person name="Gasser K."/>
            <person name="Kramer D."/>
            <person name="Li W."/>
            <person name="Munsamy K."/>
            <person name="Piso A."/>
            <person name="Price J.L."/>
            <person name="Sonnekus B."/>
            <person name="Thomas C."/>
            <person name="van der Nest A."/>
            <person name="van Dijk A."/>
            <person name="van Heerden A."/>
            <person name="van Vuuren N."/>
            <person name="Yilmaz N."/>
            <person name="Duong T.A."/>
            <person name="van der Merwe N.A."/>
            <person name="Wingfield M.J."/>
            <person name="Wingfield B.D."/>
        </authorList>
    </citation>
    <scope>NUCLEOTIDE SEQUENCE [LARGE SCALE GENOMIC DNA]</scope>
    <source>
        <strain evidence="9 10">CMW 18167</strain>
    </source>
</reference>
<accession>A0ABR3WMD5</accession>
<keyword evidence="3" id="KW-0349">Heme</keyword>
<dbReference type="InterPro" id="IPR050121">
    <property type="entry name" value="Cytochrome_P450_monoxygenase"/>
</dbReference>